<keyword evidence="6" id="KW-1185">Reference proteome</keyword>
<dbReference type="PANTHER" id="PTHR43176">
    <property type="entry name" value="3-HYDROXYISOBUTYRYL-COA HYDROLASE-RELATED"/>
    <property type="match status" value="1"/>
</dbReference>
<dbReference type="GO" id="GO:0003860">
    <property type="term" value="F:3-hydroxyisobutyryl-CoA hydrolase activity"/>
    <property type="evidence" value="ECO:0007669"/>
    <property type="project" value="UniProtKB-EC"/>
</dbReference>
<name>A0A4U6QB15_9ACTN</name>
<keyword evidence="3" id="KW-0378">Hydrolase</keyword>
<dbReference type="GO" id="GO:0006574">
    <property type="term" value="P:L-valine catabolic process"/>
    <property type="evidence" value="ECO:0007669"/>
    <property type="project" value="TreeGrafter"/>
</dbReference>
<dbReference type="Pfam" id="PF16113">
    <property type="entry name" value="ECH_2"/>
    <property type="match status" value="1"/>
</dbReference>
<dbReference type="EC" id="3.1.2.4" evidence="2"/>
<evidence type="ECO:0000313" key="5">
    <source>
        <dbReference type="EMBL" id="TKV57102.1"/>
    </source>
</evidence>
<dbReference type="InterPro" id="IPR029045">
    <property type="entry name" value="ClpP/crotonase-like_dom_sf"/>
</dbReference>
<dbReference type="GO" id="GO:0016853">
    <property type="term" value="F:isomerase activity"/>
    <property type="evidence" value="ECO:0007669"/>
    <property type="project" value="UniProtKB-KW"/>
</dbReference>
<keyword evidence="5" id="KW-0413">Isomerase</keyword>
<comment type="caution">
    <text evidence="5">The sequence shown here is derived from an EMBL/GenBank/DDBJ whole genome shotgun (WGS) entry which is preliminary data.</text>
</comment>
<dbReference type="InterPro" id="IPR032259">
    <property type="entry name" value="HIBYL-CoA-H"/>
</dbReference>
<dbReference type="PANTHER" id="PTHR43176:SF3">
    <property type="entry name" value="3-HYDROXYISOBUTYRYL-COA HYDROLASE, MITOCHONDRIAL"/>
    <property type="match status" value="1"/>
</dbReference>
<dbReference type="RefSeq" id="WP_137451488.1">
    <property type="nucleotide sequence ID" value="NZ_SZZH01000006.1"/>
</dbReference>
<dbReference type="NCBIfam" id="NF004127">
    <property type="entry name" value="PRK05617.1"/>
    <property type="match status" value="1"/>
</dbReference>
<dbReference type="OrthoDB" id="9790967at2"/>
<evidence type="ECO:0000256" key="3">
    <source>
        <dbReference type="ARBA" id="ARBA00022801"/>
    </source>
</evidence>
<comment type="catalytic activity">
    <reaction evidence="1">
        <text>3-hydroxy-2-methylpropanoyl-CoA + H2O = 3-hydroxy-2-methylpropanoate + CoA + H(+)</text>
        <dbReference type="Rhea" id="RHEA:20888"/>
        <dbReference type="ChEBI" id="CHEBI:11805"/>
        <dbReference type="ChEBI" id="CHEBI:15377"/>
        <dbReference type="ChEBI" id="CHEBI:15378"/>
        <dbReference type="ChEBI" id="CHEBI:57287"/>
        <dbReference type="ChEBI" id="CHEBI:57340"/>
        <dbReference type="EC" id="3.1.2.4"/>
    </reaction>
</comment>
<dbReference type="Gene3D" id="3.90.226.10">
    <property type="entry name" value="2-enoyl-CoA Hydratase, Chain A, domain 1"/>
    <property type="match status" value="1"/>
</dbReference>
<dbReference type="Proteomes" id="UP000306985">
    <property type="component" value="Unassembled WGS sequence"/>
</dbReference>
<accession>A0A4U6QB15</accession>
<evidence type="ECO:0000313" key="6">
    <source>
        <dbReference type="Proteomes" id="UP000306985"/>
    </source>
</evidence>
<dbReference type="SUPFAM" id="SSF52096">
    <property type="entry name" value="ClpP/crotonase"/>
    <property type="match status" value="1"/>
</dbReference>
<evidence type="ECO:0000259" key="4">
    <source>
        <dbReference type="Pfam" id="PF16113"/>
    </source>
</evidence>
<dbReference type="InterPro" id="IPR045004">
    <property type="entry name" value="ECH_dom"/>
</dbReference>
<reference evidence="5 6" key="1">
    <citation type="submission" date="2019-05" db="EMBL/GenBank/DDBJ databases">
        <title>Nakamurella sp. N5BH11, whole genome shotgun sequence.</title>
        <authorList>
            <person name="Tuo L."/>
        </authorList>
    </citation>
    <scope>NUCLEOTIDE SEQUENCE [LARGE SCALE GENOMIC DNA]</scope>
    <source>
        <strain evidence="5 6">N5BH11</strain>
    </source>
</reference>
<dbReference type="EMBL" id="SZZH01000006">
    <property type="protein sequence ID" value="TKV57102.1"/>
    <property type="molecule type" value="Genomic_DNA"/>
</dbReference>
<evidence type="ECO:0000256" key="1">
    <source>
        <dbReference type="ARBA" id="ARBA00001709"/>
    </source>
</evidence>
<evidence type="ECO:0000256" key="2">
    <source>
        <dbReference type="ARBA" id="ARBA00011915"/>
    </source>
</evidence>
<gene>
    <name evidence="5" type="ORF">FDO65_20075</name>
</gene>
<dbReference type="CDD" id="cd06558">
    <property type="entry name" value="crotonase-like"/>
    <property type="match status" value="1"/>
</dbReference>
<dbReference type="AlphaFoldDB" id="A0A4U6QB15"/>
<feature type="domain" description="Enoyl-CoA hydratase/isomerase" evidence="4">
    <location>
        <begin position="29"/>
        <end position="340"/>
    </location>
</feature>
<proteinExistence type="predicted"/>
<protein>
    <recommendedName>
        <fullName evidence="2">3-hydroxyisobutyryl-CoA hydrolase</fullName>
        <ecNumber evidence="2">3.1.2.4</ecNumber>
    </recommendedName>
</protein>
<organism evidence="5 6">
    <name type="scientific">Nakamurella flava</name>
    <dbReference type="NCBI Taxonomy" id="2576308"/>
    <lineage>
        <taxon>Bacteria</taxon>
        <taxon>Bacillati</taxon>
        <taxon>Actinomycetota</taxon>
        <taxon>Actinomycetes</taxon>
        <taxon>Nakamurellales</taxon>
        <taxon>Nakamurellaceae</taxon>
        <taxon>Nakamurella</taxon>
    </lineage>
</organism>
<dbReference type="GO" id="GO:0005829">
    <property type="term" value="C:cytosol"/>
    <property type="evidence" value="ECO:0007669"/>
    <property type="project" value="TreeGrafter"/>
</dbReference>
<sequence length="369" mass="38766">MTATTAIAPNGTTPASADASVLIRVDRGIGRITLNRPRQLNAINHEMVHTITAALQEWAADRDVTAVVIDGAGERGLCAGGDIKAIHADALAGTGTSIDYWRDEYRLNVLISRFPRPVLALMDGIVMGGGVGISAHAGHRVVTERSRVGMPEVGIGVIPDVGGTWLLSRTPGQLGLHLGLTGQPMSGADALLAGFADHFVPADDLGALTDAVAEDGVEAALAAFAQHPPASALAAEREWIDRCYVGRDVADILDRLDREANPAAARDAAAIRSASPTSVTVALRAIRGAGARTLDEAIEVEFALMGHALRQPDLVEGIRAQVVDKDRNPQWRPATLDAVGSVDHWFTAPATEPVFPWSGLPSVSRPTAK</sequence>